<dbReference type="EMBL" id="UYRR01038381">
    <property type="protein sequence ID" value="VDK73397.1"/>
    <property type="molecule type" value="Genomic_DNA"/>
</dbReference>
<accession>A0A0M3KHX5</accession>
<dbReference type="AlphaFoldDB" id="A0A0M3KHX5"/>
<evidence type="ECO:0000313" key="3">
    <source>
        <dbReference type="WBParaSite" id="ASIM_0002059001-mRNA-1"/>
    </source>
</evidence>
<reference evidence="3" key="1">
    <citation type="submission" date="2017-02" db="UniProtKB">
        <authorList>
            <consortium name="WormBaseParasite"/>
        </authorList>
    </citation>
    <scope>IDENTIFICATION</scope>
</reference>
<proteinExistence type="predicted"/>
<protein>
    <submittedName>
        <fullName evidence="3">MBOAT family protein</fullName>
    </submittedName>
</protein>
<reference evidence="1 2" key="2">
    <citation type="submission" date="2018-11" db="EMBL/GenBank/DDBJ databases">
        <authorList>
            <consortium name="Pathogen Informatics"/>
        </authorList>
    </citation>
    <scope>NUCLEOTIDE SEQUENCE [LARGE SCALE GENOMIC DNA]</scope>
</reference>
<organism evidence="3">
    <name type="scientific">Anisakis simplex</name>
    <name type="common">Herring worm</name>
    <dbReference type="NCBI Taxonomy" id="6269"/>
    <lineage>
        <taxon>Eukaryota</taxon>
        <taxon>Metazoa</taxon>
        <taxon>Ecdysozoa</taxon>
        <taxon>Nematoda</taxon>
        <taxon>Chromadorea</taxon>
        <taxon>Rhabditida</taxon>
        <taxon>Spirurina</taxon>
        <taxon>Ascaridomorpha</taxon>
        <taxon>Ascaridoidea</taxon>
        <taxon>Anisakidae</taxon>
        <taxon>Anisakis</taxon>
        <taxon>Anisakis simplex complex</taxon>
    </lineage>
</organism>
<keyword evidence="2" id="KW-1185">Reference proteome</keyword>
<gene>
    <name evidence="1" type="ORF">ASIM_LOCUS19973</name>
</gene>
<dbReference type="WBParaSite" id="ASIM_0002059001-mRNA-1">
    <property type="protein sequence ID" value="ASIM_0002059001-mRNA-1"/>
    <property type="gene ID" value="ASIM_0002059001"/>
</dbReference>
<evidence type="ECO:0000313" key="1">
    <source>
        <dbReference type="EMBL" id="VDK73397.1"/>
    </source>
</evidence>
<name>A0A0M3KHX5_ANISI</name>
<sequence length="162" mass="18327">MLETIGAAALCLLHHGFDSEIYGLLPYAYQLYGRSILLNIFLHCIRHFYDGSRKSFGSTSLYTKLLCGILIAALLDTVWRNFVPFYLAGIQHPYVDQGAAIQEYTLIGSIVIANLMMALDVPPNVQFTIYYEVHDSERQQNSATALHRYHPSDKHLFALSNN</sequence>
<evidence type="ECO:0000313" key="2">
    <source>
        <dbReference type="Proteomes" id="UP000267096"/>
    </source>
</evidence>
<dbReference type="Proteomes" id="UP000267096">
    <property type="component" value="Unassembled WGS sequence"/>
</dbReference>